<dbReference type="PROSITE" id="PS50234">
    <property type="entry name" value="VWFA"/>
    <property type="match status" value="24"/>
</dbReference>
<dbReference type="FunFam" id="2.10.25.10:FF:000122">
    <property type="entry name" value="Protein crumbs homolog 2"/>
    <property type="match status" value="1"/>
</dbReference>
<feature type="domain" description="VWFA" evidence="11">
    <location>
        <begin position="1627"/>
        <end position="1802"/>
    </location>
</feature>
<evidence type="ECO:0000259" key="10">
    <source>
        <dbReference type="PROSITE" id="PS50026"/>
    </source>
</evidence>
<dbReference type="Pfam" id="PF00092">
    <property type="entry name" value="VWA"/>
    <property type="match status" value="24"/>
</dbReference>
<dbReference type="CDD" id="cd01450">
    <property type="entry name" value="vWFA_subfamily_ECM"/>
    <property type="match status" value="19"/>
</dbReference>
<dbReference type="InterPro" id="IPR036465">
    <property type="entry name" value="vWFA_dom_sf"/>
</dbReference>
<dbReference type="PROSITE" id="PS00022">
    <property type="entry name" value="EGF_1"/>
    <property type="match status" value="4"/>
</dbReference>
<gene>
    <name evidence="12" type="ORF">RRG08_041014</name>
</gene>
<dbReference type="CDD" id="cd01472">
    <property type="entry name" value="vWA_collagen"/>
    <property type="match status" value="4"/>
</dbReference>
<dbReference type="FunFam" id="2.10.25.10:FF:000230">
    <property type="entry name" value="Delta-like protein"/>
    <property type="match status" value="1"/>
</dbReference>
<dbReference type="SMART" id="SM00327">
    <property type="entry name" value="VWA"/>
    <property type="match status" value="24"/>
</dbReference>
<dbReference type="FunFam" id="2.10.25.10:FF:000095">
    <property type="entry name" value="Notch, isoform B"/>
    <property type="match status" value="1"/>
</dbReference>
<keyword evidence="7" id="KW-0325">Glycoprotein</keyword>
<feature type="compositionally biased region" description="Low complexity" evidence="9">
    <location>
        <begin position="3633"/>
        <end position="3659"/>
    </location>
</feature>
<evidence type="ECO:0000256" key="6">
    <source>
        <dbReference type="ARBA" id="ARBA00023157"/>
    </source>
</evidence>
<dbReference type="Gene3D" id="2.10.25.10">
    <property type="entry name" value="Laminin"/>
    <property type="match status" value="4"/>
</dbReference>
<feature type="domain" description="VWFA" evidence="11">
    <location>
        <begin position="3442"/>
        <end position="3617"/>
    </location>
</feature>
<organism evidence="12 13">
    <name type="scientific">Elysia crispata</name>
    <name type="common">lettuce slug</name>
    <dbReference type="NCBI Taxonomy" id="231223"/>
    <lineage>
        <taxon>Eukaryota</taxon>
        <taxon>Metazoa</taxon>
        <taxon>Spiralia</taxon>
        <taxon>Lophotrochozoa</taxon>
        <taxon>Mollusca</taxon>
        <taxon>Gastropoda</taxon>
        <taxon>Heterobranchia</taxon>
        <taxon>Euthyneura</taxon>
        <taxon>Panpulmonata</taxon>
        <taxon>Sacoglossa</taxon>
        <taxon>Placobranchoidea</taxon>
        <taxon>Plakobranchidae</taxon>
        <taxon>Elysia</taxon>
    </lineage>
</organism>
<evidence type="ECO:0008006" key="14">
    <source>
        <dbReference type="Google" id="ProtNLM"/>
    </source>
</evidence>
<dbReference type="InterPro" id="IPR013032">
    <property type="entry name" value="EGF-like_CS"/>
</dbReference>
<feature type="domain" description="VWFA" evidence="11">
    <location>
        <begin position="1223"/>
        <end position="1398"/>
    </location>
</feature>
<feature type="domain" description="VWFA" evidence="11">
    <location>
        <begin position="4561"/>
        <end position="4737"/>
    </location>
</feature>
<sequence length="4971" mass="551685">MAGCGNARIDLVFVLDASTSVTEPNFELMKDFVKDFLYEADIDNGNVRVGVIIYSTQDHIEFQMNTYNTKADVYNAIDEIPYRYGSTNTADALKTMRSEMFTRRNGDRPDVENICIVVTDGVSNINARRTIPEAEQARAEGIHIYAIGIGLSDTRELDGIASKPVDENRFAVQEFSELRDLRQKVFSALCSTEAPVRTTLPPALVSCADARIDLVFVLDASTSVTEPNFELMKDFVKDFLYEADIDSGNVRVGVIIYSTKDHVEFQMNTYNTKTDVYNAIDEIPYRYGSTNTADALKTMRTEMFTRRNGDRPGVENICIVVTDGVSNINARRTIPEAEQARVEGIHIYAIGIGLSDTRELDGIASKPVDENRFAVQEFSELRDLRHKVFSALCSTEAPIITTPAPVVSCADARIDLVFVLDASTSVTEPNFELMKDFVKDFLYEADIDSGNVRVGVIIYSTQDHIEFQMNTYNTKADVYNAIDEIPYRYGSTNTADALKTMRTEMFTRRNGDRPGVENICIVVTDGVSNINARRTIPEAEQARSIGIHIYAIGIGLSDTRELDGIASKPVDENRFAVQEFSELRDLRHKVFSSLCSTEAPVITTPAPLVSCADARIDLVFVLDASTSVTEPNFELMKDFVKDFLYEADIDSGNVRVGVIIYSTQDHIEFQMNTYKTKADVYNAVDEIPYRYGSTNTADALKTMRTEMFTRRNGDRPGVENICIVVTDGVSNINARRTIPEAEQARAEGIHIYAIGIGLSDTRELDGIASKPVDENRFAVQEFSELRDLRHKVFSSLCSTEAPVITTPAPLVSCADAKIDLVFVLDASTSVTEPNFELMKDFVKDFLYEADIDSGNVRVGVIIYSTQDHIEFQMNTYKTKTDVYYAIDEIPYRYGSTNTADALKTMREEMFTRRNGDRPGVENICIVVTDGVSNINARRTIPEAEQARSIGIHIYAIGIGLSDTRELDGIASKPVDENRFAVQEFSELRDLRHKVFSSLCSTEAPVVTTPAPVVSCADAKIDLVFVLDASTSVTEPNFELMKDFVKDFLYEADIDSGNVRVGVIIYSTQDHIEFQMNTYNTKADVYNAIDEIPYRYGSTNTADALKTMRSEMFTRRNGDRPDVENICIVVTDGVSNINARRTIPEAEQARAEGIHIYAIGIGLSDTRELDGIASKPVDENRFAVQEFSELRDLRQKVFSSLCSTEAPVITTPAPVVSCADARIDLVFVLDASTSVTESNFELMKDFVKDFLYEADIDSGNVRVGVIIYSTKDHIEFQMNTYNTKADVYNAIDEIPYRYGSTNTADALKTMRTEMFTRRNGDRPGVENICIVVTDGVSNINARRTIPEAEQARAEGIHIYAIGIGLSDTRELDGIASKPVDENRFAVQEFSELRDLRQKVFSALCSTEAPVITTPAPVVSCADARIDLVFVLDASTSVTEPNFELMKDFVKDFLYEADIDSGNVRVGVIIYSTQDHIEFQMNTYKTKADVYNAIDEIPYRYGSTNTADALKTMREEMFTRGNGDRPGVENICIVVTDGVSNINARRTIPEAEQARAEGIHIYAIGIGLSDTRELDGIASKPVDENRFAVQEFSELRDLRQKVFSALCSTEAPVITTPAPVVSCADARIDLVFVLDASTSVTEPNFELMKDFVKDFLYEADIDSGNVRVGVIIYSTQDHIEFQMNTYKTKADVYNAIDEIPYRYGSTNTADALKTMREEMFTRGNGDRPSVENICIVVTDGVSNINARRTIPEAEQARAEGIHIYAIGIGLSDTRELDGIASKPVDENRFAVQEFSELRDLRHKVFSSLCSTEAPVITTPAPVVSCADAKIDLVFVLDASTSVTEPNFELMKDFVKDFLYEADIDSGNVRVGVIIYSTQDHIEFQMNTYNTKADVYNAIDEIPYRYGSTNTADALKTMRSEMFTRRNGDRPDVENICIVVTDGVSNINARRTIPEAEQARAEGIHIYAIGIGLSDTRELDGIASKPVDENRFAVQEFSELRDLRQKVFSALCSTEAPVITTPAPVVSCADARIDLVFVLDASTSVTEPNFELMKDFVKDFLYEADIDSGNVRVGVIIYSTQDHIEFQMNTYNTKADVYNAIDEIPYRYGSTNTADALKTMREEMFTRGNGDRPGVENICIVVTDGVSNINARRTIPEAEQARAEGIHIYAIGIGLSDTRELDGIASKPVDENRFAVQEFSELRDLRHKVFSSLCSTEAPVITTPAPVVSCADAKIDLVFVLDASTSVTEPNFELMKDFVKDFLYEADIDSGNVRVGVIIYSTQDHIEFQMNTYNTKADVYNAIDEIPYRYGSTNTADALKTMRSEMFTRRNGDRPDVENICIVVTDGVSNINARRTIPEAEQARAEGIHIYAIGIGLSDTRELDGIASKPVDENRFAVQEFSELRDLRQKVFSALCSTEAPVITTPAPVVSCADARIDLVFVLDASTSVTEPNFELMKDFVKDFLYEADIDSGNVRVGVIIYSTQDHIEFQMNTYNTKADVYNAIDEIPYRYGSTNTADALKTMREEMFTRGNGDRPGVENICIVVTDGVSNINARRTIPEAEQARAEGIHIYAIGIGLSDTRELDGIASKPVDENRFAVQEFSELRDLRHKVFSSLCSTEAPVITTPAPVVSCADAKIDLVFVLDASTSVTEPNFELMKDFVKDFLYEADIDSGNVRVGVIIYSTQDHIEFQMNTYNTKADVYNAIDEIPYRYGSTNTADALKTMRSEMFTRRNGDRPDVENICIVVTDGVSNINARRTIPEAEQARAEGIHIYAIGIGLSDTRELDGIASKPVDENRFAVQEFSELRDLRHKVFSSLCSTEEPAITTPAPVVSCADARIDLVFVLDASTSVTEPNFELMKDFVKDFLYEADIDSGNVRVGVIIYSTQDHIEFQMNTYNTKADVYNAIDEIPYRYGSTNTADALKTMRTDMFTRLNGDRRGVENICIVVTDGVSNINARRTIPEAEQARAEGIHIYAIGIGLSDTRELDGIASKPVDENRFAVQEFSELRDLRHKVFSSLCSTEAPVVTPVSIVSCADARIDLVFVLDASTSVTEPNFELMKDFVKDFLYEADIDSGNVRVGVIIYSTQDHIEFQMNTYNTKADVYNAIDEIPYRYGSTNTADALKTMRTEMFTRRNGDRPDVENICIVVTDGVSNINARRTIPEAEQARAEGIHIYAIGIGLSDTRELDGIASKPVDENRFAVQEFSELRDLRHKVFSALCSTEAPVQTTPVLLPVSCADARIDLVFVLDASTSVTEPNFELMKDFVKDFLYEADIDSGNVRVGVIIYSTQDHVEFQMNTYNTKADVYNAIDEIPYRYGSTNTADALKTMRTQMFKRRNGDRRNVENVCIVLTDGVSNINARRTIPEAELARAKGIHIYAIGIGLSDTRELDGIASKPVDENRFAVQEFSELRNLRHKVFSALCDEPPIPTSPEPACLLSKADLIFVIDSSSSVLTADFRKIISFVKAFIGKADIDSGNVRIGIVTFARSVRLEFNLNAFTTKRDVLRAVGRVKKLVGRTNTAGALDTMRNTMFTPDNGDRPDVPNVVVVLTDGVSTIHPEDTIPFAQAAHADGIHIFTIGVGLTDTRELDGIATVPASENSFSVPDFDALQEVDDRIFAQACPQEFTAPPPATTTTTTTTTTPPPTTTTTTTTTTKRTTTPRRFPVYSETGYDVIFMLDASVNDDTFDWIKSFMRKFANQMDVDSGEWRAGAMTFGTSSRSQFDLNRYNFQDQVIEGLERIRNRPSRRNPDTGSAFDYVRRNMFTLNRGDRPKAHNYVILLTGNEESLNSDRSVASAERLKNMGTGVYAIGLNFKDSTELDQLSSKPLDQYRTLVYDEDEMGLLGINVHRKIVNAPPPLPVTTTTTTTTTTTYAPYTGECNSKGDIVFLLDTSGSVGVRNYELMRNFTYNTIRNLEVDNGFFRIGLMTYSDSSFIAFNLNTYTKKDEISEAIQKMPYNYGYTNTADALRRVRTEMFSPANGDRPDVQNLLLIITDGESNISPYETLPEARRLKSTGATIVTVAIGVRNNSELNGLTSPPVEKNLIEVMDFNALHKISQVIVSPLCTDTNLCDTSPCQNEAICIDGLRSYMCQCMPGFYGTNCEKSCGPAADVVLMLDSSSSVGSVTFDRIKVYAQRMVSEMDTLSCGINIGVMKYSSAAMVQFHLGVYSEEDDINRAIQGIYYTPGPAYLAEALRVMRTQMFNGMNGDRYDARNIAYLLTDGSVEVNRDLTNSEVELTIDSGIRIIPLAVALRDNTELNYIAESQGIPLLEIESEEGLMAMRDEVLEPIRDQTDYCEPNPCSNGAVCEGVPSGFICKCAEGYAGTNCDRRCDNEADIIFVVDSSRYNAMNDFRAVKRFMRDQIKKMAFRHGSFRVAIVSYGSSPVLRLSLHDGQNKRVVKSSIGALRRLNGNPNLEAAMRVVDSIISGESAGNRQDVQDIVVLFTRRIGSESAVASIDSLKARGVQVIGVGIGLTKTDRVFLEAAVSSPFSETSYQVFNAVELDTISADFINFVCHEKDYCATDPCQNGGTCTNGARSYICHCPRGFAGPDCSKTCDDQADIVFLIDSSGSVGFENFNRIKTFLNDLVESLNIGSDNTRVGVVTFSEDSRVDIYLDSYEDKKSLQAGISGISYEYGNTNTASGIKLVRKRLFNGNRGDRLGVPDFLFIITDGLSNINSESTIPEADYARKEGIHIMSIGVGIKDIDWELKAMANKPVGANVFEVDSYDQLSQVSNRLIDLSCRDTKVCDSAPCQNGGTCQPGMGVFTCVCPQGFIGDTCEISCQKSKDITFVLDTSSSLGEANFDLMIEYVTSVVKRLTKDYQNHKFALIRYSTEVRTLFSFDRYSTPEQVIQAIESTSYIPGSTNTAGGLRQAYRLYQNGYGQRLSADDVVLLITDGQSNYNYWDTLPAADELKQAGIKIMVLGVAITDNTEIKAIASSPEDVHEVFGYDQLENFEDIIIDNMCKPEDLG</sequence>
<feature type="domain" description="VWFA" evidence="11">
    <location>
        <begin position="4788"/>
        <end position="4964"/>
    </location>
</feature>
<feature type="domain" description="VWFA" evidence="11">
    <location>
        <begin position="4111"/>
        <end position="4285"/>
    </location>
</feature>
<feature type="domain" description="VWFA" evidence="11">
    <location>
        <begin position="1829"/>
        <end position="2004"/>
    </location>
</feature>
<dbReference type="GO" id="GO:0048666">
    <property type="term" value="P:neuron development"/>
    <property type="evidence" value="ECO:0007669"/>
    <property type="project" value="UniProtKB-ARBA"/>
</dbReference>
<feature type="domain" description="VWFA" evidence="11">
    <location>
        <begin position="617"/>
        <end position="792"/>
    </location>
</feature>
<proteinExistence type="predicted"/>
<keyword evidence="13" id="KW-1185">Reference proteome</keyword>
<dbReference type="EMBL" id="JAWDGP010000129">
    <property type="protein sequence ID" value="KAK3803424.1"/>
    <property type="molecule type" value="Genomic_DNA"/>
</dbReference>
<feature type="disulfide bond" evidence="8">
    <location>
        <begin position="4543"/>
        <end position="4552"/>
    </location>
</feature>
<dbReference type="PROSITE" id="PS50026">
    <property type="entry name" value="EGF_3"/>
    <property type="match status" value="4"/>
</dbReference>
<dbReference type="GO" id="GO:0042063">
    <property type="term" value="P:gliogenesis"/>
    <property type="evidence" value="ECO:0007669"/>
    <property type="project" value="UniProtKB-ARBA"/>
</dbReference>
<evidence type="ECO:0000259" key="11">
    <source>
        <dbReference type="PROSITE" id="PS50234"/>
    </source>
</evidence>
<feature type="disulfide bond" evidence="8">
    <location>
        <begin position="4770"/>
        <end position="4779"/>
    </location>
</feature>
<protein>
    <recommendedName>
        <fullName evidence="14">Collagen alpha-6(VI) chain</fullName>
    </recommendedName>
</protein>
<dbReference type="SMART" id="SM00181">
    <property type="entry name" value="EGF"/>
    <property type="match status" value="4"/>
</dbReference>
<name>A0AAE1BBU9_9GAST</name>
<comment type="caution">
    <text evidence="12">The sequence shown here is derived from an EMBL/GenBank/DDBJ whole genome shotgun (WGS) entry which is preliminary data.</text>
</comment>
<dbReference type="Pfam" id="PF12661">
    <property type="entry name" value="hEGF"/>
    <property type="match status" value="1"/>
</dbReference>
<evidence type="ECO:0000256" key="8">
    <source>
        <dbReference type="PROSITE-ProRule" id="PRU00076"/>
    </source>
</evidence>
<keyword evidence="6 8" id="KW-1015">Disulfide bond</keyword>
<feature type="disulfide bond" evidence="8">
    <location>
        <begin position="4318"/>
        <end position="4327"/>
    </location>
</feature>
<dbReference type="CDD" id="cd00054">
    <property type="entry name" value="EGF_CA"/>
    <property type="match status" value="4"/>
</dbReference>
<dbReference type="FunFam" id="3.40.50.410:FF:000004">
    <property type="entry name" value="collagen alpha-6(VI) chain"/>
    <property type="match status" value="18"/>
</dbReference>
<feature type="domain" description="VWFA" evidence="11">
    <location>
        <begin position="1021"/>
        <end position="1196"/>
    </location>
</feature>
<evidence type="ECO:0000256" key="2">
    <source>
        <dbReference type="ARBA" id="ARBA00022525"/>
    </source>
</evidence>
<feature type="domain" description="VWFA" evidence="11">
    <location>
        <begin position="2637"/>
        <end position="2812"/>
    </location>
</feature>
<evidence type="ECO:0000313" key="13">
    <source>
        <dbReference type="Proteomes" id="UP001283361"/>
    </source>
</evidence>
<dbReference type="PRINTS" id="PR00453">
    <property type="entry name" value="VWFADOMAIN"/>
</dbReference>
<feature type="domain" description="VWFA" evidence="11">
    <location>
        <begin position="213"/>
        <end position="388"/>
    </location>
</feature>
<reference evidence="12" key="1">
    <citation type="journal article" date="2023" name="G3 (Bethesda)">
        <title>A reference genome for the long-term kleptoplast-retaining sea slug Elysia crispata morphotype clarki.</title>
        <authorList>
            <person name="Eastman K.E."/>
            <person name="Pendleton A.L."/>
            <person name="Shaikh M.A."/>
            <person name="Suttiyut T."/>
            <person name="Ogas R."/>
            <person name="Tomko P."/>
            <person name="Gavelis G."/>
            <person name="Widhalm J.R."/>
            <person name="Wisecaver J.H."/>
        </authorList>
    </citation>
    <scope>NUCLEOTIDE SEQUENCE</scope>
    <source>
        <strain evidence="12">ECLA1</strain>
    </source>
</reference>
<dbReference type="InterPro" id="IPR001881">
    <property type="entry name" value="EGF-like_Ca-bd_dom"/>
</dbReference>
<evidence type="ECO:0000256" key="3">
    <source>
        <dbReference type="ARBA" id="ARBA00022536"/>
    </source>
</evidence>
<dbReference type="PROSITE" id="PS00010">
    <property type="entry name" value="ASX_HYDROXYL"/>
    <property type="match status" value="2"/>
</dbReference>
<feature type="domain" description="VWFA" evidence="11">
    <location>
        <begin position="819"/>
        <end position="994"/>
    </location>
</feature>
<feature type="region of interest" description="Disordered" evidence="9">
    <location>
        <begin position="3625"/>
        <end position="3659"/>
    </location>
</feature>
<feature type="domain" description="VWFA" evidence="11">
    <location>
        <begin position="3243"/>
        <end position="3418"/>
    </location>
</feature>
<dbReference type="GO" id="GO:0000902">
    <property type="term" value="P:cell morphogenesis"/>
    <property type="evidence" value="ECO:0007669"/>
    <property type="project" value="UniProtKB-ARBA"/>
</dbReference>
<feature type="domain" description="VWFA" evidence="11">
    <location>
        <begin position="4336"/>
        <end position="4514"/>
    </location>
</feature>
<feature type="domain" description="VWFA" evidence="11">
    <location>
        <begin position="3885"/>
        <end position="4060"/>
    </location>
</feature>
<evidence type="ECO:0000256" key="4">
    <source>
        <dbReference type="ARBA" id="ARBA00022729"/>
    </source>
</evidence>
<feature type="domain" description="EGF-like" evidence="10">
    <location>
        <begin position="4517"/>
        <end position="4553"/>
    </location>
</feature>
<dbReference type="InterPro" id="IPR000742">
    <property type="entry name" value="EGF"/>
</dbReference>
<dbReference type="Pfam" id="PF00008">
    <property type="entry name" value="EGF"/>
    <property type="match status" value="3"/>
</dbReference>
<feature type="domain" description="VWFA" evidence="11">
    <location>
        <begin position="3040"/>
        <end position="3215"/>
    </location>
</feature>
<comment type="caution">
    <text evidence="8">Lacks conserved residue(s) required for the propagation of feature annotation.</text>
</comment>
<dbReference type="SUPFAM" id="SSF57196">
    <property type="entry name" value="EGF/Laminin"/>
    <property type="match status" value="1"/>
</dbReference>
<dbReference type="FunFam" id="2.10.25.10:FF:000434">
    <property type="entry name" value="Predicted protein"/>
    <property type="match status" value="1"/>
</dbReference>
<dbReference type="GO" id="GO:0005886">
    <property type="term" value="C:plasma membrane"/>
    <property type="evidence" value="ECO:0007669"/>
    <property type="project" value="UniProtKB-ARBA"/>
</dbReference>
<feature type="domain" description="VWFA" evidence="11">
    <location>
        <begin position="2031"/>
        <end position="2206"/>
    </location>
</feature>
<dbReference type="GO" id="GO:0048732">
    <property type="term" value="P:gland development"/>
    <property type="evidence" value="ECO:0007669"/>
    <property type="project" value="UniProtKB-ARBA"/>
</dbReference>
<dbReference type="Proteomes" id="UP001283361">
    <property type="component" value="Unassembled WGS sequence"/>
</dbReference>
<keyword evidence="4" id="KW-0732">Signal</keyword>
<dbReference type="SUPFAM" id="SSF53300">
    <property type="entry name" value="vWA-like"/>
    <property type="match status" value="24"/>
</dbReference>
<dbReference type="Gene3D" id="3.40.50.410">
    <property type="entry name" value="von Willebrand factor, type A domain"/>
    <property type="match status" value="24"/>
</dbReference>
<dbReference type="InterPro" id="IPR002035">
    <property type="entry name" value="VWF_A"/>
</dbReference>
<feature type="disulfide bond" evidence="8">
    <location>
        <begin position="4093"/>
        <end position="4102"/>
    </location>
</feature>
<dbReference type="InterPro" id="IPR000152">
    <property type="entry name" value="EGF-type_Asp/Asn_hydroxyl_site"/>
</dbReference>
<evidence type="ECO:0000256" key="7">
    <source>
        <dbReference type="ARBA" id="ARBA00023180"/>
    </source>
</evidence>
<feature type="domain" description="VWFA" evidence="11">
    <location>
        <begin position="1425"/>
        <end position="1600"/>
    </location>
</feature>
<dbReference type="InterPro" id="IPR050525">
    <property type="entry name" value="ECM_Assembly_Org"/>
</dbReference>
<evidence type="ECO:0000256" key="5">
    <source>
        <dbReference type="ARBA" id="ARBA00022737"/>
    </source>
</evidence>
<feature type="domain" description="EGF-like" evidence="10">
    <location>
        <begin position="4292"/>
        <end position="4328"/>
    </location>
</feature>
<feature type="domain" description="VWFA" evidence="11">
    <location>
        <begin position="2233"/>
        <end position="2408"/>
    </location>
</feature>
<dbReference type="SMART" id="SM00179">
    <property type="entry name" value="EGF_CA"/>
    <property type="match status" value="4"/>
</dbReference>
<keyword evidence="3 8" id="KW-0245">EGF-like domain</keyword>
<feature type="domain" description="VWFA" evidence="11">
    <location>
        <begin position="2839"/>
        <end position="3014"/>
    </location>
</feature>
<evidence type="ECO:0000256" key="1">
    <source>
        <dbReference type="ARBA" id="ARBA00004613"/>
    </source>
</evidence>
<keyword evidence="2" id="KW-0964">Secreted</keyword>
<comment type="subcellular location">
    <subcellularLocation>
        <location evidence="1">Secreted</location>
    </subcellularLocation>
</comment>
<feature type="domain" description="EGF-like" evidence="10">
    <location>
        <begin position="4067"/>
        <end position="4103"/>
    </location>
</feature>
<dbReference type="GO" id="GO:0005576">
    <property type="term" value="C:extracellular region"/>
    <property type="evidence" value="ECO:0007669"/>
    <property type="project" value="UniProtKB-SubCell"/>
</dbReference>
<evidence type="ECO:0000256" key="9">
    <source>
        <dbReference type="SAM" id="MobiDB-lite"/>
    </source>
</evidence>
<feature type="domain" description="VWFA" evidence="11">
    <location>
        <begin position="3673"/>
        <end position="3852"/>
    </location>
</feature>
<feature type="domain" description="VWFA" evidence="11">
    <location>
        <begin position="2435"/>
        <end position="2610"/>
    </location>
</feature>
<dbReference type="PANTHER" id="PTHR24020">
    <property type="entry name" value="COLLAGEN ALPHA"/>
    <property type="match status" value="1"/>
</dbReference>
<feature type="domain" description="VWFA" evidence="11">
    <location>
        <begin position="10"/>
        <end position="185"/>
    </location>
</feature>
<feature type="domain" description="VWFA" evidence="11">
    <location>
        <begin position="415"/>
        <end position="590"/>
    </location>
</feature>
<evidence type="ECO:0000313" key="12">
    <source>
        <dbReference type="EMBL" id="KAK3803424.1"/>
    </source>
</evidence>
<dbReference type="GO" id="GO:0005509">
    <property type="term" value="F:calcium ion binding"/>
    <property type="evidence" value="ECO:0007669"/>
    <property type="project" value="InterPro"/>
</dbReference>
<keyword evidence="5" id="KW-0677">Repeat</keyword>
<feature type="domain" description="EGF-like" evidence="10">
    <location>
        <begin position="4744"/>
        <end position="4780"/>
    </location>
</feature>
<dbReference type="PANTHER" id="PTHR24020:SF84">
    <property type="entry name" value="VWFA DOMAIN-CONTAINING PROTEIN"/>
    <property type="match status" value="1"/>
</dbReference>
<accession>A0AAE1BBU9</accession>